<organism evidence="1 2">
    <name type="scientific">Purpureocillium lilacinum</name>
    <name type="common">Paecilomyces lilacinus</name>
    <dbReference type="NCBI Taxonomy" id="33203"/>
    <lineage>
        <taxon>Eukaryota</taxon>
        <taxon>Fungi</taxon>
        <taxon>Dikarya</taxon>
        <taxon>Ascomycota</taxon>
        <taxon>Pezizomycotina</taxon>
        <taxon>Sordariomycetes</taxon>
        <taxon>Hypocreomycetidae</taxon>
        <taxon>Hypocreales</taxon>
        <taxon>Ophiocordycipitaceae</taxon>
        <taxon>Purpureocillium</taxon>
    </lineage>
</organism>
<dbReference type="Proteomes" id="UP001638806">
    <property type="component" value="Unassembled WGS sequence"/>
</dbReference>
<accession>A0ACC4D9Q8</accession>
<name>A0ACC4D9Q8_PURLI</name>
<keyword evidence="2" id="KW-1185">Reference proteome</keyword>
<evidence type="ECO:0000313" key="2">
    <source>
        <dbReference type="Proteomes" id="UP001638806"/>
    </source>
</evidence>
<gene>
    <name evidence="1" type="ORF">ACCO45_012686</name>
</gene>
<protein>
    <submittedName>
        <fullName evidence="1">Uncharacterized protein</fullName>
    </submittedName>
</protein>
<dbReference type="EMBL" id="JBGNUJ010000012">
    <property type="protein sequence ID" value="KAL3952743.1"/>
    <property type="molecule type" value="Genomic_DNA"/>
</dbReference>
<proteinExistence type="predicted"/>
<sequence>MRTTVGALSMDVHSALTGLHVVNSGTDGVLQMLLDIDLQTRTFVRQQQDAIEATLLTPEELATSPRKQLNATDRLIPSTNSSATISGRFDNEAQVLHWDRVDALVVATVINPSTPLEPSRCRGLCQNHIEREKGGSERVSVAVTDTCI</sequence>
<reference evidence="1" key="1">
    <citation type="submission" date="2024-12" db="EMBL/GenBank/DDBJ databases">
        <title>Comparative genomics and development of molecular markers within Purpureocillium lilacinum and among Purpureocillium species.</title>
        <authorList>
            <person name="Yeh Z.-Y."/>
            <person name="Ni N.-T."/>
            <person name="Lo P.-H."/>
            <person name="Mushyakhwo K."/>
            <person name="Lin C.-F."/>
            <person name="Nai Y.-S."/>
        </authorList>
    </citation>
    <scope>NUCLEOTIDE SEQUENCE</scope>
    <source>
        <strain evidence="1">NCHU-NPUST-175</strain>
    </source>
</reference>
<evidence type="ECO:0000313" key="1">
    <source>
        <dbReference type="EMBL" id="KAL3952743.1"/>
    </source>
</evidence>
<comment type="caution">
    <text evidence="1">The sequence shown here is derived from an EMBL/GenBank/DDBJ whole genome shotgun (WGS) entry which is preliminary data.</text>
</comment>